<gene>
    <name evidence="1" type="ORF">VP01_7639g1</name>
</gene>
<keyword evidence="2" id="KW-1185">Reference proteome</keyword>
<dbReference type="Proteomes" id="UP000037035">
    <property type="component" value="Unassembled WGS sequence"/>
</dbReference>
<organism evidence="1 2">
    <name type="scientific">Puccinia sorghi</name>
    <dbReference type="NCBI Taxonomy" id="27349"/>
    <lineage>
        <taxon>Eukaryota</taxon>
        <taxon>Fungi</taxon>
        <taxon>Dikarya</taxon>
        <taxon>Basidiomycota</taxon>
        <taxon>Pucciniomycotina</taxon>
        <taxon>Pucciniomycetes</taxon>
        <taxon>Pucciniales</taxon>
        <taxon>Pucciniaceae</taxon>
        <taxon>Puccinia</taxon>
    </lineage>
</organism>
<accession>A0A0L6UBV5</accession>
<protein>
    <submittedName>
        <fullName evidence="1">Putative signal peptide protein</fullName>
    </submittedName>
</protein>
<evidence type="ECO:0000313" key="2">
    <source>
        <dbReference type="Proteomes" id="UP000037035"/>
    </source>
</evidence>
<dbReference type="EMBL" id="LAVV01013093">
    <property type="protein sequence ID" value="KNZ45996.1"/>
    <property type="molecule type" value="Genomic_DNA"/>
</dbReference>
<comment type="caution">
    <text evidence="1">The sequence shown here is derived from an EMBL/GenBank/DDBJ whole genome shotgun (WGS) entry which is preliminary data.</text>
</comment>
<sequence length="70" mass="8226">DSPASRLVWSSLKLSHQVLLNFLLTLSKQGENKGNNRKISSHFIAMKMFNNKKLNQMISLWLLRQEIKWN</sequence>
<evidence type="ECO:0000313" key="1">
    <source>
        <dbReference type="EMBL" id="KNZ45996.1"/>
    </source>
</evidence>
<dbReference type="AlphaFoldDB" id="A0A0L6UBV5"/>
<name>A0A0L6UBV5_9BASI</name>
<feature type="non-terminal residue" evidence="1">
    <location>
        <position position="1"/>
    </location>
</feature>
<dbReference type="VEuPathDB" id="FungiDB:VP01_7639g1"/>
<proteinExistence type="predicted"/>
<reference evidence="1 2" key="1">
    <citation type="submission" date="2015-08" db="EMBL/GenBank/DDBJ databases">
        <title>Next Generation Sequencing and Analysis of the Genome of Puccinia sorghi L Schw, the Causal Agent of Maize Common Rust.</title>
        <authorList>
            <person name="Rochi L."/>
            <person name="Burguener G."/>
            <person name="Darino M."/>
            <person name="Turjanski A."/>
            <person name="Kreff E."/>
            <person name="Dieguez M.J."/>
            <person name="Sacco F."/>
        </authorList>
    </citation>
    <scope>NUCLEOTIDE SEQUENCE [LARGE SCALE GENOMIC DNA]</scope>
    <source>
        <strain evidence="1 2">RO10H11247</strain>
    </source>
</reference>